<evidence type="ECO:0000256" key="2">
    <source>
        <dbReference type="PROSITE-ProRule" id="PRU00187"/>
    </source>
</evidence>
<dbReference type="Gene3D" id="1.10.4020.10">
    <property type="entry name" value="DNA breaking-rejoining enzymes"/>
    <property type="match status" value="1"/>
</dbReference>
<feature type="non-terminal residue" evidence="5">
    <location>
        <position position="617"/>
    </location>
</feature>
<dbReference type="InterPro" id="IPR036236">
    <property type="entry name" value="Znf_C2H2_sf"/>
</dbReference>
<accession>A0A8J6DHH4</accession>
<dbReference type="Gene3D" id="3.30.160.60">
    <property type="entry name" value="Classic Zinc Finger"/>
    <property type="match status" value="1"/>
</dbReference>
<comment type="caution">
    <text evidence="5">The sequence shown here is derived from an EMBL/GenBank/DDBJ whole genome shotgun (WGS) entry which is preliminary data.</text>
</comment>
<feature type="domain" description="SCAN box" evidence="4">
    <location>
        <begin position="295"/>
        <end position="377"/>
    </location>
</feature>
<dbReference type="InterPro" id="IPR003309">
    <property type="entry name" value="SCAN_dom"/>
</dbReference>
<evidence type="ECO:0000313" key="6">
    <source>
        <dbReference type="Proteomes" id="UP000700334"/>
    </source>
</evidence>
<dbReference type="SMART" id="SM00431">
    <property type="entry name" value="SCAN"/>
    <property type="match status" value="1"/>
</dbReference>
<feature type="compositionally biased region" description="Basic and acidic residues" evidence="3">
    <location>
        <begin position="29"/>
        <end position="43"/>
    </location>
</feature>
<reference evidence="5" key="1">
    <citation type="journal article" date="2021" name="Evol. Appl.">
        <title>The genome of the Pyrenean desman and the effects of bottlenecks and inbreeding on the genomic landscape of an endangered species.</title>
        <authorList>
            <person name="Escoda L."/>
            <person name="Castresana J."/>
        </authorList>
    </citation>
    <scope>NUCLEOTIDE SEQUENCE</scope>
    <source>
        <strain evidence="5">IBE-C5619</strain>
    </source>
</reference>
<feature type="compositionally biased region" description="Basic and acidic residues" evidence="3">
    <location>
        <begin position="607"/>
        <end position="617"/>
    </location>
</feature>
<dbReference type="CDD" id="cd07936">
    <property type="entry name" value="SCAN"/>
    <property type="match status" value="1"/>
</dbReference>
<gene>
    <name evidence="5" type="ORF">J0S82_020620</name>
</gene>
<protein>
    <submittedName>
        <fullName evidence="5">Zinc finger protein 483</fullName>
    </submittedName>
</protein>
<evidence type="ECO:0000313" key="5">
    <source>
        <dbReference type="EMBL" id="KAG8508569.1"/>
    </source>
</evidence>
<dbReference type="AlphaFoldDB" id="A0A8J6DHH4"/>
<dbReference type="PANTHER" id="PTHR45935">
    <property type="entry name" value="PROTEIN ZBED8-RELATED"/>
    <property type="match status" value="1"/>
</dbReference>
<dbReference type="PROSITE" id="PS50804">
    <property type="entry name" value="SCAN_BOX"/>
    <property type="match status" value="1"/>
</dbReference>
<feature type="region of interest" description="Disordered" evidence="3">
    <location>
        <begin position="576"/>
        <end position="617"/>
    </location>
</feature>
<evidence type="ECO:0000256" key="1">
    <source>
        <dbReference type="ARBA" id="ARBA00023242"/>
    </source>
</evidence>
<proteinExistence type="predicted"/>
<dbReference type="SUPFAM" id="SSF47353">
    <property type="entry name" value="Retrovirus capsid dimerization domain-like"/>
    <property type="match status" value="1"/>
</dbReference>
<feature type="compositionally biased region" description="Basic and acidic residues" evidence="3">
    <location>
        <begin position="576"/>
        <end position="589"/>
    </location>
</feature>
<dbReference type="GO" id="GO:0005634">
    <property type="term" value="C:nucleus"/>
    <property type="evidence" value="ECO:0007669"/>
    <property type="project" value="UniProtKB-SubCell"/>
</dbReference>
<evidence type="ECO:0000259" key="4">
    <source>
        <dbReference type="PROSITE" id="PS50804"/>
    </source>
</evidence>
<dbReference type="FunFam" id="1.10.4020.10:FF:000001">
    <property type="entry name" value="zinc finger protein 263 isoform X1"/>
    <property type="match status" value="1"/>
</dbReference>
<dbReference type="Pfam" id="PF02023">
    <property type="entry name" value="SCAN"/>
    <property type="match status" value="1"/>
</dbReference>
<dbReference type="InterPro" id="IPR050916">
    <property type="entry name" value="SCAN-C2H2_zinc_finger"/>
</dbReference>
<dbReference type="OrthoDB" id="6077919at2759"/>
<dbReference type="Proteomes" id="UP000700334">
    <property type="component" value="Unassembled WGS sequence"/>
</dbReference>
<organism evidence="5 6">
    <name type="scientific">Galemys pyrenaicus</name>
    <name type="common">Iberian desman</name>
    <name type="synonym">Pyrenean desman</name>
    <dbReference type="NCBI Taxonomy" id="202257"/>
    <lineage>
        <taxon>Eukaryota</taxon>
        <taxon>Metazoa</taxon>
        <taxon>Chordata</taxon>
        <taxon>Craniata</taxon>
        <taxon>Vertebrata</taxon>
        <taxon>Euteleostomi</taxon>
        <taxon>Mammalia</taxon>
        <taxon>Eutheria</taxon>
        <taxon>Laurasiatheria</taxon>
        <taxon>Eulipotyphla</taxon>
        <taxon>Talpidae</taxon>
        <taxon>Galemys</taxon>
    </lineage>
</organism>
<dbReference type="EMBL" id="JAGFMF010012011">
    <property type="protein sequence ID" value="KAG8508569.1"/>
    <property type="molecule type" value="Genomic_DNA"/>
</dbReference>
<dbReference type="SUPFAM" id="SSF57667">
    <property type="entry name" value="beta-beta-alpha zinc fingers"/>
    <property type="match status" value="1"/>
</dbReference>
<feature type="non-terminal residue" evidence="5">
    <location>
        <position position="1"/>
    </location>
</feature>
<name>A0A8J6DHH4_GALPY</name>
<keyword evidence="6" id="KW-1185">Reference proteome</keyword>
<sequence>SEPVSMPGMLRSAPPGGLRNEASGGLGPEEPRAAVRDGPDRAARLPRPGRSRGGAAAPFLKVPGCHAGRCPAWRNTPGERKRRGLGKVEPASESAGGSPALRLPPNFSAPTLTQSCPRRAPRREPHGTCCSPDSFSGAVLTLDLSESKEGKGRDGLRLPRRHNVMDLKTRDGSRPSGLWRSNNSAVKPTSRFPVTMRNRPSFFKAVSRILGTLHTFSVSSTCWWSVLIFKERLKGTGLLVVLPIQAVVPSNEMTTLSSDPQTLLLSEQNLVLKMDTSGDEEATLRGDTVDPESFRQRFRRFSYSEVSGPRKTLNQLWELCIRWLRPDIRSKEQILELLVFEQFLTILPGEIRIWVKSQHPESSEEVVTLIEDLTQMLEEKEDLISQESVISQEENPEEDKVVSVLPHAESWLKWVELPWLLEKEISEASRIAPNKLPLLQTGNILLFLLECELKESVQSQDVLMEESTLEKIIERYLRGGDGGLIGESWKRYGSLEEVFSNKDYSQVAVTQKKTHGRGNKGEGFDPDKIPFGSNFKQTSDIIKHLRVYLRKKSRRYNECKKPFSFHSDLILNRKEHVGEKSRKSSEGRKTLSPSSSLTDHQKHQKSHLADKSQKCSN</sequence>
<dbReference type="InterPro" id="IPR038269">
    <property type="entry name" value="SCAN_sf"/>
</dbReference>
<evidence type="ECO:0000256" key="3">
    <source>
        <dbReference type="SAM" id="MobiDB-lite"/>
    </source>
</evidence>
<dbReference type="FunFam" id="3.30.160.60:FF:004486">
    <property type="match status" value="1"/>
</dbReference>
<feature type="region of interest" description="Disordered" evidence="3">
    <location>
        <begin position="1"/>
        <end position="130"/>
    </location>
</feature>
<keyword evidence="1 2" id="KW-0539">Nucleus</keyword>
<comment type="subcellular location">
    <subcellularLocation>
        <location evidence="2">Nucleus</location>
    </subcellularLocation>
</comment>
<dbReference type="PANTHER" id="PTHR45935:SF29">
    <property type="entry name" value="SCAN BOX DOMAIN-CONTAINING PROTEIN"/>
    <property type="match status" value="1"/>
</dbReference>